<comment type="catalytic activity">
    <reaction evidence="13">
        <text>(11R)-hydroxy-(5Z,8Z,12E,14Z)-eicosatetraenoate + NAD(+) = 11-oxo-(5Z,8Z,12E,14Z)-eicosatetraenoate + NADH + H(+)</text>
        <dbReference type="Rhea" id="RHEA:48640"/>
        <dbReference type="ChEBI" id="CHEBI:15378"/>
        <dbReference type="ChEBI" id="CHEBI:57540"/>
        <dbReference type="ChEBI" id="CHEBI:57945"/>
        <dbReference type="ChEBI" id="CHEBI:78836"/>
        <dbReference type="ChEBI" id="CHEBI:90697"/>
    </reaction>
    <physiologicalReaction direction="left-to-right" evidence="13">
        <dbReference type="Rhea" id="RHEA:48641"/>
    </physiologicalReaction>
</comment>
<dbReference type="EMBL" id="JABXBU010001863">
    <property type="protein sequence ID" value="KAF8781890.1"/>
    <property type="molecule type" value="Genomic_DNA"/>
</dbReference>
<evidence type="ECO:0000256" key="13">
    <source>
        <dbReference type="ARBA" id="ARBA00048144"/>
    </source>
</evidence>
<gene>
    <name evidence="23" type="ORF">HNY73_012233</name>
</gene>
<keyword evidence="2" id="KW-0560">Oxidoreductase</keyword>
<comment type="similarity">
    <text evidence="1 22">Belongs to the short-chain dehydrogenases/reductases (SDR) family.</text>
</comment>
<organism evidence="23 24">
    <name type="scientific">Argiope bruennichi</name>
    <name type="common">Wasp spider</name>
    <name type="synonym">Aranea bruennichi</name>
    <dbReference type="NCBI Taxonomy" id="94029"/>
    <lineage>
        <taxon>Eukaryota</taxon>
        <taxon>Metazoa</taxon>
        <taxon>Ecdysozoa</taxon>
        <taxon>Arthropoda</taxon>
        <taxon>Chelicerata</taxon>
        <taxon>Arachnida</taxon>
        <taxon>Araneae</taxon>
        <taxon>Araneomorphae</taxon>
        <taxon>Entelegynae</taxon>
        <taxon>Araneoidea</taxon>
        <taxon>Araneidae</taxon>
        <taxon>Argiope</taxon>
    </lineage>
</organism>
<comment type="catalytic activity">
    <reaction evidence="21">
        <text>resolvin E1 + NAD(+) = 18-oxo-resolvin E1 + NADH + H(+)</text>
        <dbReference type="Rhea" id="RHEA:49244"/>
        <dbReference type="ChEBI" id="CHEBI:15378"/>
        <dbReference type="ChEBI" id="CHEBI:57540"/>
        <dbReference type="ChEBI" id="CHEBI:57945"/>
        <dbReference type="ChEBI" id="CHEBI:91000"/>
        <dbReference type="ChEBI" id="CHEBI:91001"/>
    </reaction>
    <physiologicalReaction direction="left-to-right" evidence="21">
        <dbReference type="Rhea" id="RHEA:49245"/>
    </physiologicalReaction>
</comment>
<dbReference type="AlphaFoldDB" id="A0A8T0EUV6"/>
<comment type="catalytic activity">
    <reaction evidence="19">
        <text>resolvin D2 + NAD(+) = 16-oxoresolvin D2 + NADH + H(+)</text>
        <dbReference type="Rhea" id="RHEA:53588"/>
        <dbReference type="ChEBI" id="CHEBI:15378"/>
        <dbReference type="ChEBI" id="CHEBI:57540"/>
        <dbReference type="ChEBI" id="CHEBI:57945"/>
        <dbReference type="ChEBI" id="CHEBI:133367"/>
        <dbReference type="ChEBI" id="CHEBI:137498"/>
    </reaction>
    <physiologicalReaction direction="left-to-right" evidence="19">
        <dbReference type="Rhea" id="RHEA:53589"/>
    </physiologicalReaction>
</comment>
<evidence type="ECO:0000256" key="20">
    <source>
        <dbReference type="ARBA" id="ARBA00049151"/>
    </source>
</evidence>
<comment type="catalytic activity">
    <reaction evidence="15">
        <text>resolvin D2 + NAD(+) = 7-oxoresolvin D2 + NADH + H(+)</text>
        <dbReference type="Rhea" id="RHEA:53584"/>
        <dbReference type="ChEBI" id="CHEBI:15378"/>
        <dbReference type="ChEBI" id="CHEBI:57540"/>
        <dbReference type="ChEBI" id="CHEBI:57945"/>
        <dbReference type="ChEBI" id="CHEBI:133367"/>
        <dbReference type="ChEBI" id="CHEBI:137497"/>
    </reaction>
    <physiologicalReaction direction="left-to-right" evidence="15">
        <dbReference type="Rhea" id="RHEA:53585"/>
    </physiologicalReaction>
</comment>
<accession>A0A8T0EUV6</accession>
<evidence type="ECO:0000256" key="3">
    <source>
        <dbReference type="ARBA" id="ARBA00038968"/>
    </source>
</evidence>
<evidence type="ECO:0000313" key="24">
    <source>
        <dbReference type="Proteomes" id="UP000807504"/>
    </source>
</evidence>
<dbReference type="GO" id="GO:0005737">
    <property type="term" value="C:cytoplasm"/>
    <property type="evidence" value="ECO:0007669"/>
    <property type="project" value="TreeGrafter"/>
</dbReference>
<dbReference type="GO" id="GO:0016404">
    <property type="term" value="F:15-hydroxyprostaglandin dehydrogenase (NAD+) activity"/>
    <property type="evidence" value="ECO:0007669"/>
    <property type="project" value="UniProtKB-EC"/>
</dbReference>
<evidence type="ECO:0000256" key="5">
    <source>
        <dbReference type="ARBA" id="ARBA00040276"/>
    </source>
</evidence>
<dbReference type="PRINTS" id="PR00081">
    <property type="entry name" value="GDHRDH"/>
</dbReference>
<evidence type="ECO:0000256" key="11">
    <source>
        <dbReference type="ARBA" id="ARBA00048008"/>
    </source>
</evidence>
<dbReference type="InterPro" id="IPR002347">
    <property type="entry name" value="SDR_fam"/>
</dbReference>
<dbReference type="InterPro" id="IPR020904">
    <property type="entry name" value="Sc_DH/Rdtase_CS"/>
</dbReference>
<comment type="catalytic activity">
    <reaction evidence="17">
        <text>prostaglandin A1 + NAD(+) = 15-oxo-prostaglandin A1 + NADH + H(+)</text>
        <dbReference type="Rhea" id="RHEA:41263"/>
        <dbReference type="ChEBI" id="CHEBI:15378"/>
        <dbReference type="ChEBI" id="CHEBI:57398"/>
        <dbReference type="ChEBI" id="CHEBI:57540"/>
        <dbReference type="ChEBI" id="CHEBI:57945"/>
        <dbReference type="ChEBI" id="CHEBI:85072"/>
    </reaction>
    <physiologicalReaction direction="left-to-right" evidence="17">
        <dbReference type="Rhea" id="RHEA:41264"/>
    </physiologicalReaction>
</comment>
<evidence type="ECO:0000256" key="17">
    <source>
        <dbReference type="ARBA" id="ARBA00048611"/>
    </source>
</evidence>
<proteinExistence type="inferred from homology"/>
<comment type="caution">
    <text evidence="23">The sequence shown here is derived from an EMBL/GenBank/DDBJ whole genome shotgun (WGS) entry which is preliminary data.</text>
</comment>
<dbReference type="PANTHER" id="PTHR44229:SF4">
    <property type="entry name" value="15-HYDROXYPROSTAGLANDIN DEHYDROGENASE [NAD(+)]"/>
    <property type="match status" value="1"/>
</dbReference>
<comment type="catalytic activity">
    <reaction evidence="20">
        <text>(15S)-hydroxy-(5Z,8Z,11Z,13E)-eicosatetraenoate + NAD(+) = 15-oxo-(5Z,8Z,11Z,13E)-eicosatetraenoate + NADH + H(+)</text>
        <dbReference type="Rhea" id="RHEA:23260"/>
        <dbReference type="ChEBI" id="CHEBI:15378"/>
        <dbReference type="ChEBI" id="CHEBI:57409"/>
        <dbReference type="ChEBI" id="CHEBI:57410"/>
        <dbReference type="ChEBI" id="CHEBI:57540"/>
        <dbReference type="ChEBI" id="CHEBI:57945"/>
        <dbReference type="EC" id="1.1.1.232"/>
    </reaction>
    <physiologicalReaction direction="left-to-right" evidence="20">
        <dbReference type="Rhea" id="RHEA:23261"/>
    </physiologicalReaction>
</comment>
<dbReference type="EC" id="1.1.1.232" evidence="4"/>
<dbReference type="GO" id="GO:0047034">
    <property type="term" value="F:15-hydroxyicosatetraenoate dehydrogenase activity"/>
    <property type="evidence" value="ECO:0007669"/>
    <property type="project" value="UniProtKB-EC"/>
</dbReference>
<dbReference type="InterPro" id="IPR036291">
    <property type="entry name" value="NAD(P)-bd_dom_sf"/>
</dbReference>
<comment type="catalytic activity">
    <reaction evidence="9">
        <text>prostaglandin E1 + NAD(+) = 15-oxoprostaglandin E1 + NADH + H(+)</text>
        <dbReference type="Rhea" id="RHEA:16477"/>
        <dbReference type="ChEBI" id="CHEBI:15378"/>
        <dbReference type="ChEBI" id="CHEBI:57397"/>
        <dbReference type="ChEBI" id="CHEBI:57401"/>
        <dbReference type="ChEBI" id="CHEBI:57540"/>
        <dbReference type="ChEBI" id="CHEBI:57945"/>
    </reaction>
    <physiologicalReaction direction="left-to-right" evidence="9">
        <dbReference type="Rhea" id="RHEA:16478"/>
    </physiologicalReaction>
</comment>
<dbReference type="SUPFAM" id="SSF51735">
    <property type="entry name" value="NAD(P)-binding Rossmann-fold domains"/>
    <property type="match status" value="1"/>
</dbReference>
<dbReference type="Proteomes" id="UP000807504">
    <property type="component" value="Unassembled WGS sequence"/>
</dbReference>
<evidence type="ECO:0000256" key="16">
    <source>
        <dbReference type="ARBA" id="ARBA00048535"/>
    </source>
</evidence>
<keyword evidence="24" id="KW-1185">Reference proteome</keyword>
<comment type="catalytic activity">
    <reaction evidence="10">
        <text>resolvin D1 + NAD(+) = 8-oxoresolvin D1 + NADH + H(+)</text>
        <dbReference type="Rhea" id="RHEA:50124"/>
        <dbReference type="ChEBI" id="CHEBI:15378"/>
        <dbReference type="ChEBI" id="CHEBI:57540"/>
        <dbReference type="ChEBI" id="CHEBI:57945"/>
        <dbReference type="ChEBI" id="CHEBI:132079"/>
        <dbReference type="ChEBI" id="CHEBI:132080"/>
    </reaction>
    <physiologicalReaction direction="left-to-right" evidence="10">
        <dbReference type="Rhea" id="RHEA:50125"/>
    </physiologicalReaction>
</comment>
<comment type="catalytic activity">
    <reaction evidence="14">
        <text>resolvin D1 + NAD(+) = 17-oxoresolvin D1 + NADH + H(+)</text>
        <dbReference type="Rhea" id="RHEA:50128"/>
        <dbReference type="ChEBI" id="CHEBI:15378"/>
        <dbReference type="ChEBI" id="CHEBI:57540"/>
        <dbReference type="ChEBI" id="CHEBI:57945"/>
        <dbReference type="ChEBI" id="CHEBI:132079"/>
        <dbReference type="ChEBI" id="CHEBI:132081"/>
    </reaction>
    <physiologicalReaction direction="left-to-right" evidence="14">
        <dbReference type="Rhea" id="RHEA:50129"/>
    </physiologicalReaction>
</comment>
<evidence type="ECO:0000256" key="7">
    <source>
        <dbReference type="ARBA" id="ARBA00042026"/>
    </source>
</evidence>
<dbReference type="PRINTS" id="PR00080">
    <property type="entry name" value="SDRFAMILY"/>
</dbReference>
<comment type="catalytic activity">
    <reaction evidence="12">
        <text>15-oxo-(5S,6R)-dihydroxy-(7E,9E,11Z)-eicosatrienoate + NADH + H(+) = (5S,6R,15S)-trihydroxy-(7E,9E,11Z)-eicosatrienoate + NAD(+)</text>
        <dbReference type="Rhea" id="RHEA:41596"/>
        <dbReference type="ChEBI" id="CHEBI:15378"/>
        <dbReference type="ChEBI" id="CHEBI:57540"/>
        <dbReference type="ChEBI" id="CHEBI:57945"/>
        <dbReference type="ChEBI" id="CHEBI:78325"/>
        <dbReference type="ChEBI" id="CHEBI:78329"/>
    </reaction>
    <physiologicalReaction direction="left-to-right" evidence="12">
        <dbReference type="Rhea" id="RHEA:41597"/>
    </physiologicalReaction>
</comment>
<dbReference type="Pfam" id="PF00106">
    <property type="entry name" value="adh_short"/>
    <property type="match status" value="1"/>
</dbReference>
<evidence type="ECO:0000256" key="2">
    <source>
        <dbReference type="ARBA" id="ARBA00023002"/>
    </source>
</evidence>
<protein>
    <recommendedName>
        <fullName evidence="5">15-hydroxyprostaglandin dehydrogenase [NAD(+)]</fullName>
        <ecNumber evidence="3">1.1.1.141</ecNumber>
        <ecNumber evidence="4">1.1.1.232</ecNumber>
    </recommendedName>
    <alternativeName>
        <fullName evidence="7">Eicosanoid/docosanoid dehydrogenase [NAD(+)]</fullName>
    </alternativeName>
    <alternativeName>
        <fullName evidence="6">Prostaglandin dehydrogenase 1</fullName>
    </alternativeName>
</protein>
<dbReference type="PANTHER" id="PTHR44229">
    <property type="entry name" value="15-HYDROXYPROSTAGLANDIN DEHYDROGENASE [NAD(+)]"/>
    <property type="match status" value="1"/>
</dbReference>
<evidence type="ECO:0000256" key="1">
    <source>
        <dbReference type="ARBA" id="ARBA00006484"/>
    </source>
</evidence>
<evidence type="ECO:0000256" key="18">
    <source>
        <dbReference type="ARBA" id="ARBA00048739"/>
    </source>
</evidence>
<evidence type="ECO:0000256" key="19">
    <source>
        <dbReference type="ARBA" id="ARBA00048921"/>
    </source>
</evidence>
<evidence type="ECO:0000256" key="15">
    <source>
        <dbReference type="ARBA" id="ARBA00048393"/>
    </source>
</evidence>
<comment type="catalytic activity">
    <reaction evidence="16">
        <text>lipoxin A4 + NAD(+) = 15-oxo-(5S,6R)-dihydroxy-(7E,9E,11Z,13E)-eicosatetraenoate + NADH + H(+)</text>
        <dbReference type="Rhea" id="RHEA:41572"/>
        <dbReference type="ChEBI" id="CHEBI:15378"/>
        <dbReference type="ChEBI" id="CHEBI:57540"/>
        <dbReference type="ChEBI" id="CHEBI:57945"/>
        <dbReference type="ChEBI" id="CHEBI:67026"/>
        <dbReference type="ChEBI" id="CHEBI:78311"/>
    </reaction>
    <physiologicalReaction direction="left-to-right" evidence="16">
        <dbReference type="Rhea" id="RHEA:41573"/>
    </physiologicalReaction>
</comment>
<reference evidence="23" key="2">
    <citation type="submission" date="2020-06" db="EMBL/GenBank/DDBJ databases">
        <authorList>
            <person name="Sheffer M."/>
        </authorList>
    </citation>
    <scope>NUCLEOTIDE SEQUENCE</scope>
</reference>
<evidence type="ECO:0000256" key="9">
    <source>
        <dbReference type="ARBA" id="ARBA00047325"/>
    </source>
</evidence>
<evidence type="ECO:0000256" key="12">
    <source>
        <dbReference type="ARBA" id="ARBA00048140"/>
    </source>
</evidence>
<reference evidence="23" key="1">
    <citation type="journal article" date="2020" name="bioRxiv">
        <title>Chromosome-level reference genome of the European wasp spider Argiope bruennichi: a resource for studies on range expansion and evolutionary adaptation.</title>
        <authorList>
            <person name="Sheffer M.M."/>
            <person name="Hoppe A."/>
            <person name="Krehenwinkel H."/>
            <person name="Uhl G."/>
            <person name="Kuss A.W."/>
            <person name="Jensen L."/>
            <person name="Jensen C."/>
            <person name="Gillespie R.G."/>
            <person name="Hoff K.J."/>
            <person name="Prost S."/>
        </authorList>
    </citation>
    <scope>NUCLEOTIDE SEQUENCE</scope>
</reference>
<evidence type="ECO:0000256" key="6">
    <source>
        <dbReference type="ARBA" id="ARBA00041812"/>
    </source>
</evidence>
<evidence type="ECO:0000256" key="21">
    <source>
        <dbReference type="ARBA" id="ARBA00049188"/>
    </source>
</evidence>
<dbReference type="PROSITE" id="PS00061">
    <property type="entry name" value="ADH_SHORT"/>
    <property type="match status" value="1"/>
</dbReference>
<evidence type="ECO:0000256" key="14">
    <source>
        <dbReference type="ARBA" id="ARBA00048170"/>
    </source>
</evidence>
<dbReference type="Gene3D" id="3.40.50.720">
    <property type="entry name" value="NAD(P)-binding Rossmann-like Domain"/>
    <property type="match status" value="1"/>
</dbReference>
<evidence type="ECO:0000256" key="22">
    <source>
        <dbReference type="RuleBase" id="RU000363"/>
    </source>
</evidence>
<evidence type="ECO:0000256" key="4">
    <source>
        <dbReference type="ARBA" id="ARBA00039060"/>
    </source>
</evidence>
<evidence type="ECO:0000256" key="8">
    <source>
        <dbReference type="ARBA" id="ARBA00045705"/>
    </source>
</evidence>
<comment type="function">
    <text evidence="8">Catalyzes the NAD-dependent dehydrogenation (oxidation) of a broad array of hydroxylated polyunsaturated fatty acids (mainly eicosanoids and docosanoids, including prostaglandins, lipoxins and resolvins), yielding their corresponding keto (oxo) metabolites. Decreases the levels of the pro-proliferative prostaglandins such as prostaglandin E2 (whose activity is increased in cancer because of an increase in the expression of cyclooxygenase 2) and generates oxo-fatty acid products that can profoundly influence cell function by abrogating pro-inflammatory cytokine expression. Converts resolvins E1, D1 and D2 to their oxo products, which represents a mode of resolvin inactivation. Resolvin E1 plays important roles during the resolution phase of acute inflammation, while resolvins D1 and D2 have a unique role in obesity-induced adipose inflammation.</text>
</comment>
<comment type="catalytic activity">
    <reaction evidence="18">
        <text>prostaglandin E2 + NAD(+) = 15-oxoprostaglandin E2 + NADH + H(+)</text>
        <dbReference type="Rhea" id="RHEA:11876"/>
        <dbReference type="ChEBI" id="CHEBI:15378"/>
        <dbReference type="ChEBI" id="CHEBI:57400"/>
        <dbReference type="ChEBI" id="CHEBI:57540"/>
        <dbReference type="ChEBI" id="CHEBI:57945"/>
        <dbReference type="ChEBI" id="CHEBI:606564"/>
        <dbReference type="EC" id="1.1.1.141"/>
    </reaction>
    <physiologicalReaction direction="left-to-right" evidence="18">
        <dbReference type="Rhea" id="RHEA:11877"/>
    </physiologicalReaction>
</comment>
<name>A0A8T0EUV6_ARGBR</name>
<dbReference type="EC" id="1.1.1.141" evidence="3"/>
<sequence>MSDSPVAIVTGGAQGIGAAVCIELLKNGYRVCIADIQESKAEEFSKEQQQIYGKENVIAVGCDVSKKSDYTDLFEKTIENFKRVDILVNNAGIVEEQSPRKCLEINLLGPTIGCHAALKYMGKSKGGNGGVVINTSSAAGLVPAAGAPAYAASKHGIIGLTRSFGHSSHYDKDGIIFAAVCPALVDTEIVKKGRKNRLNMERESTSRIKFVSIESVAKAYLKVLEDKINGSILLVVPNGYHYQNLDEKLMTLISGDE</sequence>
<evidence type="ECO:0000313" key="23">
    <source>
        <dbReference type="EMBL" id="KAF8781890.1"/>
    </source>
</evidence>
<evidence type="ECO:0000256" key="10">
    <source>
        <dbReference type="ARBA" id="ARBA00047672"/>
    </source>
</evidence>
<comment type="catalytic activity">
    <reaction evidence="11">
        <text>14-hydroxy-(4Z,7Z,10Z,12E,16Z,19Z)-docosahexaenoate + NAD(+) = 14-oxo-(4Z,7Z,10Z,12E,16Z,19Z)-docosahexaenoate + NADH + H(+)</text>
        <dbReference type="Rhea" id="RHEA:48952"/>
        <dbReference type="ChEBI" id="CHEBI:15378"/>
        <dbReference type="ChEBI" id="CHEBI:57540"/>
        <dbReference type="ChEBI" id="CHEBI:57945"/>
        <dbReference type="ChEBI" id="CHEBI:90866"/>
        <dbReference type="ChEBI" id="CHEBI:90867"/>
    </reaction>
    <physiologicalReaction direction="left-to-right" evidence="11">
        <dbReference type="Rhea" id="RHEA:48953"/>
    </physiologicalReaction>
</comment>